<dbReference type="Proteomes" id="UP000271125">
    <property type="component" value="Unassembled WGS sequence"/>
</dbReference>
<name>A0A660SCB8_UNCT6</name>
<evidence type="ECO:0000256" key="1">
    <source>
        <dbReference type="PROSITE-ProRule" id="PRU00339"/>
    </source>
</evidence>
<dbReference type="SMART" id="SM00028">
    <property type="entry name" value="TPR"/>
    <property type="match status" value="2"/>
</dbReference>
<evidence type="ECO:0000313" key="3">
    <source>
        <dbReference type="Proteomes" id="UP000271125"/>
    </source>
</evidence>
<comment type="caution">
    <text evidence="2">The sequence shown here is derived from an EMBL/GenBank/DDBJ whole genome shotgun (WGS) entry which is preliminary data.</text>
</comment>
<accession>A0A660SCB8</accession>
<gene>
    <name evidence="2" type="ORF">DRP43_06245</name>
</gene>
<dbReference type="AlphaFoldDB" id="A0A660SCB8"/>
<dbReference type="EMBL" id="QNBD01000321">
    <property type="protein sequence ID" value="RKX67816.1"/>
    <property type="molecule type" value="Genomic_DNA"/>
</dbReference>
<dbReference type="Gene3D" id="1.25.40.10">
    <property type="entry name" value="Tetratricopeptide repeat domain"/>
    <property type="match status" value="2"/>
</dbReference>
<dbReference type="SUPFAM" id="SSF48452">
    <property type="entry name" value="TPR-like"/>
    <property type="match status" value="1"/>
</dbReference>
<evidence type="ECO:0008006" key="4">
    <source>
        <dbReference type="Google" id="ProtNLM"/>
    </source>
</evidence>
<protein>
    <recommendedName>
        <fullName evidence="4">Tetratricopeptide repeat protein</fullName>
    </recommendedName>
</protein>
<feature type="repeat" description="TPR" evidence="1">
    <location>
        <begin position="115"/>
        <end position="148"/>
    </location>
</feature>
<evidence type="ECO:0000313" key="2">
    <source>
        <dbReference type="EMBL" id="RKX67816.1"/>
    </source>
</evidence>
<keyword evidence="1" id="KW-0802">TPR repeat</keyword>
<organism evidence="2 3">
    <name type="scientific">candidate division TA06 bacterium</name>
    <dbReference type="NCBI Taxonomy" id="2250710"/>
    <lineage>
        <taxon>Bacteria</taxon>
        <taxon>Bacteria division TA06</taxon>
    </lineage>
</organism>
<reference evidence="2 3" key="1">
    <citation type="submission" date="2018-06" db="EMBL/GenBank/DDBJ databases">
        <title>Extensive metabolic versatility and redundancy in microbially diverse, dynamic hydrothermal sediments.</title>
        <authorList>
            <person name="Dombrowski N."/>
            <person name="Teske A."/>
            <person name="Baker B.J."/>
        </authorList>
    </citation>
    <scope>NUCLEOTIDE SEQUENCE [LARGE SCALE GENOMIC DNA]</scope>
    <source>
        <strain evidence="2">B10_G13</strain>
    </source>
</reference>
<sequence length="201" mass="23565">MKIYLILQLLSFFILINGGDLDKACVYEDSSQIYLKRAFNIIESDTTFNAKKYKGFLYFHSLEFEKAIQIHEEILKNNPEDTMILRILGKAYYFEGNYSRSLEIFSKLASIISDPEAFYYLGKVYEKSNCMDEAVLNYRKVIAFKQSKYYGNAQHKIACLKETTKYSTHKLDKKTRNIINKSLIFEKKYVNADALTLLREE</sequence>
<dbReference type="InterPro" id="IPR019734">
    <property type="entry name" value="TPR_rpt"/>
</dbReference>
<proteinExistence type="predicted"/>
<dbReference type="PROSITE" id="PS50005">
    <property type="entry name" value="TPR"/>
    <property type="match status" value="2"/>
</dbReference>
<dbReference type="InterPro" id="IPR011990">
    <property type="entry name" value="TPR-like_helical_dom_sf"/>
</dbReference>
<feature type="repeat" description="TPR" evidence="1">
    <location>
        <begin position="48"/>
        <end position="81"/>
    </location>
</feature>
<feature type="non-terminal residue" evidence="2">
    <location>
        <position position="201"/>
    </location>
</feature>